<feature type="chain" id="PRO_5039213468" evidence="1">
    <location>
        <begin position="23"/>
        <end position="651"/>
    </location>
</feature>
<evidence type="ECO:0000256" key="1">
    <source>
        <dbReference type="SAM" id="SignalP"/>
    </source>
</evidence>
<dbReference type="InterPro" id="IPR051200">
    <property type="entry name" value="Host-pathogen_enzymatic-act"/>
</dbReference>
<gene>
    <name evidence="2" type="ORF">FNH09_17225</name>
</gene>
<dbReference type="EMBL" id="VJZD01000059">
    <property type="protein sequence ID" value="MPY32940.1"/>
    <property type="molecule type" value="Genomic_DNA"/>
</dbReference>
<dbReference type="PANTHER" id="PTHR47197:SF3">
    <property type="entry name" value="DIHYDRO-HEME D1 DEHYDROGENASE"/>
    <property type="match status" value="1"/>
</dbReference>
<dbReference type="Pfam" id="PF10282">
    <property type="entry name" value="Lactonase"/>
    <property type="match status" value="1"/>
</dbReference>
<dbReference type="InterPro" id="IPR015943">
    <property type="entry name" value="WD40/YVTN_repeat-like_dom_sf"/>
</dbReference>
<dbReference type="InterPro" id="IPR011045">
    <property type="entry name" value="N2O_reductase_N"/>
</dbReference>
<sequence length="651" mass="68365">MRTRTLPAAVATAALFSSVALAAVPAAADTSTPIGVDSVIDTVVDGAHQHLYISSGNVISVADYTGKVVTTLTGLSGVSDLQLSPDGSTLYAAVPGADKIVAFDTATLTQTAEYPTGDRTAPRRIALTEGRIWFGYGDQWESGLGKVDLTTDPAAVTLDLAGDHDFASTPMLYADPANPDTLVALDGGISSGPIVVYDVSSGTPAIRVTANEGGFYRDGALTPDGQSIVVAGPGNRAVTEYRLSDLQEVHEYPVKDEPETVSVAPDGTVAATALDTENTGDTYVFPGGADTPASVRNLSNEWMPWSGHSTTWSADGTQLFVLTGRSGSAQFNVVAEPRKYVTKLTADAPATATRAKTLTVKGTLAAGLMPPAGTPVSVVRTDMLSPSGKSLGTKALGANGAFSFTDVPPAGGTVRYTVTYAGDAAHTPASASDTVAVSRATPALTLTNNGKVYDYGKNVAFTAHLGTTYSNRTVEIWADPYGADKPKKLLKTGKVDSHGNLSATVNMSRDTAVTAVFKGDSQYGARTVKSTAYAHAKIASSLSKYYRTGTIGSTRYYYFHKKTDAVVTTTMTYYKGRKERLDLQVYSNGKWYTTDSEYFALGTSGKCIVNLGHPGTSGVRARVRAAYIDPSSGDNVNTTTYGAWSYFYFTN</sequence>
<proteinExistence type="predicted"/>
<protein>
    <submittedName>
        <fullName evidence="2">Lactonase family protein</fullName>
    </submittedName>
</protein>
<evidence type="ECO:0000313" key="3">
    <source>
        <dbReference type="Proteomes" id="UP000325849"/>
    </source>
</evidence>
<reference evidence="2 3" key="1">
    <citation type="submission" date="2019-07" db="EMBL/GenBank/DDBJ databases">
        <title>New species of Amycolatopsis and Streptomyces.</title>
        <authorList>
            <person name="Duangmal K."/>
            <person name="Teo W.F.A."/>
            <person name="Lipun K."/>
        </authorList>
    </citation>
    <scope>NUCLEOTIDE SEQUENCE [LARGE SCALE GENOMIC DNA]</scope>
    <source>
        <strain evidence="2 3">NBRC 109810</strain>
    </source>
</reference>
<comment type="caution">
    <text evidence="2">The sequence shown here is derived from an EMBL/GenBank/DDBJ whole genome shotgun (WGS) entry which is preliminary data.</text>
</comment>
<accession>A0A5N8VCF1</accession>
<organism evidence="2 3">
    <name type="scientific">Streptomyces adustus</name>
    <dbReference type="NCBI Taxonomy" id="1609272"/>
    <lineage>
        <taxon>Bacteria</taxon>
        <taxon>Bacillati</taxon>
        <taxon>Actinomycetota</taxon>
        <taxon>Actinomycetes</taxon>
        <taxon>Kitasatosporales</taxon>
        <taxon>Streptomycetaceae</taxon>
        <taxon>Streptomyces</taxon>
    </lineage>
</organism>
<keyword evidence="1" id="KW-0732">Signal</keyword>
<dbReference type="SUPFAM" id="SSF50974">
    <property type="entry name" value="Nitrous oxide reductase, N-terminal domain"/>
    <property type="match status" value="1"/>
</dbReference>
<name>A0A5N8VCF1_9ACTN</name>
<dbReference type="Proteomes" id="UP000325849">
    <property type="component" value="Unassembled WGS sequence"/>
</dbReference>
<dbReference type="PANTHER" id="PTHR47197">
    <property type="entry name" value="PROTEIN NIRF"/>
    <property type="match status" value="1"/>
</dbReference>
<dbReference type="AlphaFoldDB" id="A0A5N8VCF1"/>
<feature type="signal peptide" evidence="1">
    <location>
        <begin position="1"/>
        <end position="22"/>
    </location>
</feature>
<keyword evidence="3" id="KW-1185">Reference proteome</keyword>
<dbReference type="InterPro" id="IPR019405">
    <property type="entry name" value="Lactonase_7-beta_prop"/>
</dbReference>
<dbReference type="Gene3D" id="2.130.10.10">
    <property type="entry name" value="YVTN repeat-like/Quinoprotein amine dehydrogenase"/>
    <property type="match status" value="2"/>
</dbReference>
<evidence type="ECO:0000313" key="2">
    <source>
        <dbReference type="EMBL" id="MPY32940.1"/>
    </source>
</evidence>